<dbReference type="STRING" id="1121306.SAMN02745196_01687"/>
<keyword evidence="1" id="KW-0812">Transmembrane</keyword>
<gene>
    <name evidence="2" type="ORF">SAMN02745196_01687</name>
</gene>
<proteinExistence type="predicted"/>
<sequence>MALYRETVQRSYSAVILIVSVMLAFNIFLSDCVERSISTANYIKISRMFFFGIMVFFILTELYKLKVKYKYTIIAHELIIHKIIGHEEIEVEKIDITTIKQMKKCHGIDAMVPSVFKGRKYMASSFNGNKHYCVYNNDGEIRRFYFAPSDKLMSKLRRYNIG</sequence>
<keyword evidence="1" id="KW-1133">Transmembrane helix</keyword>
<dbReference type="EMBL" id="FQXP01000006">
    <property type="protein sequence ID" value="SHH87698.1"/>
    <property type="molecule type" value="Genomic_DNA"/>
</dbReference>
<reference evidence="2 3" key="1">
    <citation type="submission" date="2016-11" db="EMBL/GenBank/DDBJ databases">
        <authorList>
            <person name="Jaros S."/>
            <person name="Januszkiewicz K."/>
            <person name="Wedrychowicz H."/>
        </authorList>
    </citation>
    <scope>NUCLEOTIDE SEQUENCE [LARGE SCALE GENOMIC DNA]</scope>
    <source>
        <strain evidence="2 3">DSM 3089</strain>
    </source>
</reference>
<evidence type="ECO:0000313" key="2">
    <source>
        <dbReference type="EMBL" id="SHH87698.1"/>
    </source>
</evidence>
<evidence type="ECO:0000313" key="3">
    <source>
        <dbReference type="Proteomes" id="UP000184526"/>
    </source>
</evidence>
<dbReference type="AlphaFoldDB" id="A0A1M5WJU7"/>
<organism evidence="2 3">
    <name type="scientific">Clostridium collagenovorans DSM 3089</name>
    <dbReference type="NCBI Taxonomy" id="1121306"/>
    <lineage>
        <taxon>Bacteria</taxon>
        <taxon>Bacillati</taxon>
        <taxon>Bacillota</taxon>
        <taxon>Clostridia</taxon>
        <taxon>Eubacteriales</taxon>
        <taxon>Clostridiaceae</taxon>
        <taxon>Clostridium</taxon>
    </lineage>
</organism>
<dbReference type="OrthoDB" id="1953575at2"/>
<keyword evidence="1" id="KW-0472">Membrane</keyword>
<name>A0A1M5WJU7_9CLOT</name>
<dbReference type="RefSeq" id="WP_072831587.1">
    <property type="nucleotide sequence ID" value="NZ_FQXP01000006.1"/>
</dbReference>
<accession>A0A1M5WJU7</accession>
<feature type="transmembrane region" description="Helical" evidence="1">
    <location>
        <begin position="42"/>
        <end position="63"/>
    </location>
</feature>
<feature type="transmembrane region" description="Helical" evidence="1">
    <location>
        <begin position="12"/>
        <end position="30"/>
    </location>
</feature>
<dbReference type="Proteomes" id="UP000184526">
    <property type="component" value="Unassembled WGS sequence"/>
</dbReference>
<keyword evidence="3" id="KW-1185">Reference proteome</keyword>
<evidence type="ECO:0000256" key="1">
    <source>
        <dbReference type="SAM" id="Phobius"/>
    </source>
</evidence>
<protein>
    <submittedName>
        <fullName evidence="2">Uncharacterized protein</fullName>
    </submittedName>
</protein>